<protein>
    <submittedName>
        <fullName evidence="1">SIR2 family protein</fullName>
    </submittedName>
</protein>
<evidence type="ECO:0000313" key="1">
    <source>
        <dbReference type="EMBL" id="RJF83429.1"/>
    </source>
</evidence>
<proteinExistence type="predicted"/>
<dbReference type="EMBL" id="QYUL01000001">
    <property type="protein sequence ID" value="RJF83429.1"/>
    <property type="molecule type" value="Genomic_DNA"/>
</dbReference>
<gene>
    <name evidence="1" type="ORF">D3877_01795</name>
</gene>
<organism evidence="1 2">
    <name type="scientific">Azospirillum cavernae</name>
    <dbReference type="NCBI Taxonomy" id="2320860"/>
    <lineage>
        <taxon>Bacteria</taxon>
        <taxon>Pseudomonadati</taxon>
        <taxon>Pseudomonadota</taxon>
        <taxon>Alphaproteobacteria</taxon>
        <taxon>Rhodospirillales</taxon>
        <taxon>Azospirillaceae</taxon>
        <taxon>Azospirillum</taxon>
    </lineage>
</organism>
<name>A0A418W0C2_9PROT</name>
<sequence length="471" mass="53801">MLTSPSLKRIFMTDGGSGYIGSKYGRYVEEIKDDISETMQKFGCQPILFVGSGLTKRYVGTPNWDELLSYLAELCPNIEKGIGFYKQSFKTPMRIGEEFSRLFQNWAWGNGHAHFPKEMFDASVDAQSYIKYKIATYIREFTEKNDGIFFDEYSDEIGSLKKIRPHAVITTNYDCMMEILFPDHTPIIGQQILKGQQISIGEIYKIHGCVSEYNSIVFTQRDYDNFMRKKKFLSAKLLTFFNEHPLIFIGYSAGDPNIRAILSDIDEALPEKGGVVPNVYILEWNRNISSKSTPAREKIIPTEDERSVRVKLIEASDFGWVFDAFSSNPVLNDINPRVLRALVARSYDLVRHDIPNMKVHADFQMLTESVESSSSFAKLFGIANISDYSIASAQHPLSATQLGKMLGFKGWHHANKLMDKIISEKGINIKECDNKYHRSEMVNKTKFHKFSHDAVDLLRKVKNGEDYNVDI</sequence>
<evidence type="ECO:0000313" key="2">
    <source>
        <dbReference type="Proteomes" id="UP000283458"/>
    </source>
</evidence>
<accession>A0A418W0C2</accession>
<reference evidence="1 2" key="1">
    <citation type="submission" date="2018-09" db="EMBL/GenBank/DDBJ databases">
        <authorList>
            <person name="Zhu H."/>
        </authorList>
    </citation>
    <scope>NUCLEOTIDE SEQUENCE [LARGE SCALE GENOMIC DNA]</scope>
    <source>
        <strain evidence="1 2">K2W22B-5</strain>
    </source>
</reference>
<keyword evidence="2" id="KW-1185">Reference proteome</keyword>
<dbReference type="AlphaFoldDB" id="A0A418W0C2"/>
<dbReference type="Pfam" id="PF13289">
    <property type="entry name" value="SIR2_2"/>
    <property type="match status" value="1"/>
</dbReference>
<dbReference type="Proteomes" id="UP000283458">
    <property type="component" value="Unassembled WGS sequence"/>
</dbReference>
<comment type="caution">
    <text evidence="1">The sequence shown here is derived from an EMBL/GenBank/DDBJ whole genome shotgun (WGS) entry which is preliminary data.</text>
</comment>